<dbReference type="SUPFAM" id="SSF56112">
    <property type="entry name" value="Protein kinase-like (PK-like)"/>
    <property type="match status" value="1"/>
</dbReference>
<dbReference type="RefSeq" id="WP_161761897.1">
    <property type="nucleotide sequence ID" value="NZ_JAAATX020000005.1"/>
</dbReference>
<comment type="caution">
    <text evidence="2">The sequence shown here is derived from an EMBL/GenBank/DDBJ whole genome shotgun (WGS) entry which is preliminary data.</text>
</comment>
<name>A0ABS6J318_9RHOB</name>
<dbReference type="Pfam" id="PF01636">
    <property type="entry name" value="APH"/>
    <property type="match status" value="1"/>
</dbReference>
<evidence type="ECO:0000313" key="2">
    <source>
        <dbReference type="EMBL" id="MBU9697832.1"/>
    </source>
</evidence>
<gene>
    <name evidence="2" type="ORF">GU927_008220</name>
</gene>
<keyword evidence="3" id="KW-1185">Reference proteome</keyword>
<dbReference type="Proteomes" id="UP000731907">
    <property type="component" value="Unassembled WGS sequence"/>
</dbReference>
<dbReference type="Gene3D" id="3.90.1200.10">
    <property type="match status" value="1"/>
</dbReference>
<dbReference type="InterPro" id="IPR011009">
    <property type="entry name" value="Kinase-like_dom_sf"/>
</dbReference>
<protein>
    <submittedName>
        <fullName evidence="2">Phosphotransferase</fullName>
    </submittedName>
</protein>
<sequence length="275" mass="29086">MQTPPRPFADPATDPALVRALDRLCPGHDGQWRPLSGGRTNRVWRVGGLVVKCHDPAAVTPLFPNDPKAEESALHHFGPLGIAPVLRAAGQGWLILDHLPAGRWGGPPAPVAHLLHRLHTAAPPAAPLRALPNGSAAILAHAASFAPPGLPAPPDDPHLPPVPARPVHGDVVAGNILTGPDGPLLIDWQCPGLGDPCEDLATLISPAMMWLYTGAIAPAGWADALLDAYPDAAIATRTRALLPLYRWRIMAHCAWKAARGDADYARALQIERDTP</sequence>
<dbReference type="InterPro" id="IPR002575">
    <property type="entry name" value="Aminoglycoside_PTrfase"/>
</dbReference>
<organism evidence="2 3">
    <name type="scientific">Paragemmobacter amnigenus</name>
    <dbReference type="NCBI Taxonomy" id="2852097"/>
    <lineage>
        <taxon>Bacteria</taxon>
        <taxon>Pseudomonadati</taxon>
        <taxon>Pseudomonadota</taxon>
        <taxon>Alphaproteobacteria</taxon>
        <taxon>Rhodobacterales</taxon>
        <taxon>Paracoccaceae</taxon>
        <taxon>Paragemmobacter</taxon>
    </lineage>
</organism>
<accession>A0ABS6J318</accession>
<reference evidence="2 3" key="1">
    <citation type="submission" date="2021-06" db="EMBL/GenBank/DDBJ databases">
        <title>Rhodobacteraceae bacterium strain HSP-20.</title>
        <authorList>
            <person name="Chen W.-M."/>
        </authorList>
    </citation>
    <scope>NUCLEOTIDE SEQUENCE [LARGE SCALE GENOMIC DNA]</scope>
    <source>
        <strain evidence="2 3">HSP-20</strain>
    </source>
</reference>
<evidence type="ECO:0000313" key="3">
    <source>
        <dbReference type="Proteomes" id="UP000731907"/>
    </source>
</evidence>
<proteinExistence type="predicted"/>
<dbReference type="EMBL" id="JAAATX020000005">
    <property type="protein sequence ID" value="MBU9697832.1"/>
    <property type="molecule type" value="Genomic_DNA"/>
</dbReference>
<feature type="domain" description="Aminoglycoside phosphotransferase" evidence="1">
    <location>
        <begin position="32"/>
        <end position="230"/>
    </location>
</feature>
<evidence type="ECO:0000259" key="1">
    <source>
        <dbReference type="Pfam" id="PF01636"/>
    </source>
</evidence>